<gene>
    <name evidence="1" type="ORF">COU08_00080</name>
</gene>
<protein>
    <submittedName>
        <fullName evidence="1">Uncharacterized protein</fullName>
    </submittedName>
</protein>
<proteinExistence type="predicted"/>
<evidence type="ECO:0000313" key="1">
    <source>
        <dbReference type="EMBL" id="PIT92889.1"/>
    </source>
</evidence>
<name>A0A2M6WJE6_9BACT</name>
<dbReference type="AlphaFoldDB" id="A0A2M6WJE6"/>
<dbReference type="EMBL" id="PFBA01000001">
    <property type="protein sequence ID" value="PIT92889.1"/>
    <property type="molecule type" value="Genomic_DNA"/>
</dbReference>
<sequence length="97" mass="11334">MFIKFLVKHYAVQEGNLKFGLQVFSDMKSQESLLFWIKHLNVDRNQFQKVVITPARGIGTYKHEVKHGVLTVHYNNKKLRQILGEELMRFGFSDVPA</sequence>
<dbReference type="Proteomes" id="UP000228635">
    <property type="component" value="Unassembled WGS sequence"/>
</dbReference>
<accession>A0A2M6WJE6</accession>
<comment type="caution">
    <text evidence="1">The sequence shown here is derived from an EMBL/GenBank/DDBJ whole genome shotgun (WGS) entry which is preliminary data.</text>
</comment>
<reference evidence="2" key="1">
    <citation type="submission" date="2017-09" db="EMBL/GenBank/DDBJ databases">
        <title>Depth-based differentiation of microbial function through sediment-hosted aquifers and enrichment of novel symbionts in the deep terrestrial subsurface.</title>
        <authorList>
            <person name="Probst A.J."/>
            <person name="Ladd B."/>
            <person name="Jarett J.K."/>
            <person name="Geller-Mcgrath D.E."/>
            <person name="Sieber C.M.K."/>
            <person name="Emerson J.B."/>
            <person name="Anantharaman K."/>
            <person name="Thomas B.C."/>
            <person name="Malmstrom R."/>
            <person name="Stieglmeier M."/>
            <person name="Klingl A."/>
            <person name="Woyke T."/>
            <person name="Ryan C.M."/>
            <person name="Banfield J.F."/>
        </authorList>
    </citation>
    <scope>NUCLEOTIDE SEQUENCE [LARGE SCALE GENOMIC DNA]</scope>
</reference>
<organism evidence="1 2">
    <name type="scientific">Candidatus Harrisonbacteria bacterium CG10_big_fil_rev_8_21_14_0_10_42_17</name>
    <dbReference type="NCBI Taxonomy" id="1974584"/>
    <lineage>
        <taxon>Bacteria</taxon>
        <taxon>Candidatus Harrisoniibacteriota</taxon>
    </lineage>
</organism>
<evidence type="ECO:0000313" key="2">
    <source>
        <dbReference type="Proteomes" id="UP000228635"/>
    </source>
</evidence>